<dbReference type="EMBL" id="LAXI01000002">
    <property type="protein sequence ID" value="KRS19214.1"/>
    <property type="molecule type" value="Genomic_DNA"/>
</dbReference>
<reference evidence="3 5" key="2">
    <citation type="submission" date="2018-08" db="EMBL/GenBank/DDBJ databases">
        <title>Genetic Globetrotter - A new plasmid hitch-hiking vast phylogenetic and geographic distances.</title>
        <authorList>
            <person name="Vollmers J."/>
            <person name="Petersen J."/>
        </authorList>
    </citation>
    <scope>NUCLEOTIDE SEQUENCE [LARGE SCALE GENOMIC DNA]</scope>
    <source>
        <strain evidence="3 5">DSM 26383</strain>
    </source>
</reference>
<dbReference type="PROSITE" id="PS50042">
    <property type="entry name" value="CNMP_BINDING_3"/>
    <property type="match status" value="1"/>
</dbReference>
<dbReference type="Proteomes" id="UP000325785">
    <property type="component" value="Chromosome"/>
</dbReference>
<dbReference type="AlphaFoldDB" id="A0A0T5PE76"/>
<dbReference type="SUPFAM" id="SSF158682">
    <property type="entry name" value="TerB-like"/>
    <property type="match status" value="1"/>
</dbReference>
<dbReference type="PATRIC" id="fig|540747.5.peg.2797"/>
<name>A0A0T5PE76_9RHOB</name>
<dbReference type="SUPFAM" id="SSF51206">
    <property type="entry name" value="cAMP-binding domain-like"/>
    <property type="match status" value="1"/>
</dbReference>
<dbReference type="InterPro" id="IPR029024">
    <property type="entry name" value="TerB-like"/>
</dbReference>
<accession>A0A0T5PE76</accession>
<evidence type="ECO:0000313" key="3">
    <source>
        <dbReference type="EMBL" id="QEW25817.1"/>
    </source>
</evidence>
<dbReference type="KEGG" id="rid:RIdsm_01606"/>
<keyword evidence="4" id="KW-1185">Reference proteome</keyword>
<dbReference type="Gene3D" id="2.60.120.10">
    <property type="entry name" value="Jelly Rolls"/>
    <property type="match status" value="1"/>
</dbReference>
<evidence type="ECO:0000313" key="5">
    <source>
        <dbReference type="Proteomes" id="UP000325785"/>
    </source>
</evidence>
<evidence type="ECO:0000313" key="2">
    <source>
        <dbReference type="EMBL" id="KRS19214.1"/>
    </source>
</evidence>
<protein>
    <recommendedName>
        <fullName evidence="1">Cyclic nucleotide-binding domain-containing protein</fullName>
    </recommendedName>
</protein>
<dbReference type="InterPro" id="IPR018490">
    <property type="entry name" value="cNMP-bd_dom_sf"/>
</dbReference>
<feature type="domain" description="Cyclic nucleotide-binding" evidence="1">
    <location>
        <begin position="18"/>
        <end position="81"/>
    </location>
</feature>
<sequence length="312" mass="34812">MIEHHDLNLDAYLSAHALFKAIPYDMYAAIRELGSFEVFRQGEPVFPPRSDIDRLLFVVTGRVTYTKAGHVVDRGPGEVFGLWTDEYALSENGAEAAEDSTLISLDRDVVTYLCQSDMNLVNLFVMEGTLRKSHALSLPDVQRTRLLEVMAHTVAIDEDIDKREHNFLTHMAGFLDIPLNTLDLSMGSIQHSLRLIQVFRELTRADGEYGLCEFVFGLVNLVASLDDQISKAEVAMLNELRMHLAGAAERFCITVEIATGDEAGAVPDLPFVLREEAAIRISDLRSQAMAYYLASRFEKLGQTVKVEEDVAA</sequence>
<dbReference type="EMBL" id="CP031598">
    <property type="protein sequence ID" value="QEW25817.1"/>
    <property type="molecule type" value="Genomic_DNA"/>
</dbReference>
<evidence type="ECO:0000259" key="1">
    <source>
        <dbReference type="PROSITE" id="PS50042"/>
    </source>
</evidence>
<proteinExistence type="predicted"/>
<gene>
    <name evidence="3" type="ORF">RIdsm_01606</name>
    <name evidence="2" type="ORF">XM52_06060</name>
</gene>
<organism evidence="2 4">
    <name type="scientific">Roseovarius indicus</name>
    <dbReference type="NCBI Taxonomy" id="540747"/>
    <lineage>
        <taxon>Bacteria</taxon>
        <taxon>Pseudomonadati</taxon>
        <taxon>Pseudomonadota</taxon>
        <taxon>Alphaproteobacteria</taxon>
        <taxon>Rhodobacterales</taxon>
        <taxon>Roseobacteraceae</taxon>
        <taxon>Roseovarius</taxon>
    </lineage>
</organism>
<dbReference type="InterPro" id="IPR000595">
    <property type="entry name" value="cNMP-bd_dom"/>
</dbReference>
<dbReference type="RefSeq" id="WP_057814219.1">
    <property type="nucleotide sequence ID" value="NZ_CP031598.1"/>
</dbReference>
<evidence type="ECO:0000313" key="4">
    <source>
        <dbReference type="Proteomes" id="UP000051401"/>
    </source>
</evidence>
<dbReference type="InterPro" id="IPR014710">
    <property type="entry name" value="RmlC-like_jellyroll"/>
</dbReference>
<reference evidence="2 4" key="1">
    <citation type="submission" date="2015-04" db="EMBL/GenBank/DDBJ databases">
        <title>The draft genome sequence of Roseovarius indicus B108T.</title>
        <authorList>
            <person name="Li G."/>
            <person name="Lai Q."/>
            <person name="Shao Z."/>
            <person name="Yan P."/>
        </authorList>
    </citation>
    <scope>NUCLEOTIDE SEQUENCE [LARGE SCALE GENOMIC DNA]</scope>
    <source>
        <strain evidence="2 4">B108</strain>
    </source>
</reference>
<dbReference type="STRING" id="540747.SAMN04488031_10320"/>
<dbReference type="Proteomes" id="UP000051401">
    <property type="component" value="Unassembled WGS sequence"/>
</dbReference>